<dbReference type="EMBL" id="LT607756">
    <property type="protein sequence ID" value="SCG85631.1"/>
    <property type="molecule type" value="Genomic_DNA"/>
</dbReference>
<dbReference type="InterPro" id="IPR029055">
    <property type="entry name" value="Ntn_hydrolases_N"/>
</dbReference>
<dbReference type="SUPFAM" id="SSF56235">
    <property type="entry name" value="N-terminal nucleophile aminohydrolases (Ntn hydrolases)"/>
    <property type="match status" value="1"/>
</dbReference>
<evidence type="ECO:0000256" key="11">
    <source>
        <dbReference type="PIRSR" id="PIRSR001589-2"/>
    </source>
</evidence>
<name>A0A1D3L1X4_9EURY</name>
<dbReference type="Pfam" id="PF13537">
    <property type="entry name" value="GATase_7"/>
    <property type="match status" value="1"/>
</dbReference>
<feature type="binding site" evidence="11">
    <location>
        <position position="104"/>
    </location>
    <ligand>
        <name>L-glutamine</name>
        <dbReference type="ChEBI" id="CHEBI:58359"/>
    </ligand>
</feature>
<proteinExistence type="predicted"/>
<evidence type="ECO:0000256" key="3">
    <source>
        <dbReference type="ARBA" id="ARBA00022741"/>
    </source>
</evidence>
<evidence type="ECO:0000256" key="2">
    <source>
        <dbReference type="ARBA" id="ARBA00022605"/>
    </source>
</evidence>
<dbReference type="CDD" id="cd00712">
    <property type="entry name" value="AsnB"/>
    <property type="match status" value="1"/>
</dbReference>
<feature type="binding site" evidence="11">
    <location>
        <position position="296"/>
    </location>
    <ligand>
        <name>ATP</name>
        <dbReference type="ChEBI" id="CHEBI:30616"/>
    </ligand>
</feature>
<feature type="compositionally biased region" description="Polar residues" evidence="12">
    <location>
        <begin position="219"/>
        <end position="228"/>
    </location>
</feature>
<evidence type="ECO:0000256" key="4">
    <source>
        <dbReference type="ARBA" id="ARBA00022840"/>
    </source>
</evidence>
<dbReference type="InterPro" id="IPR033738">
    <property type="entry name" value="AsnB_N"/>
</dbReference>
<evidence type="ECO:0000259" key="13">
    <source>
        <dbReference type="PROSITE" id="PS51278"/>
    </source>
</evidence>
<evidence type="ECO:0000256" key="9">
    <source>
        <dbReference type="PIRNR" id="PIRNR001589"/>
    </source>
</evidence>
<dbReference type="GO" id="GO:0004066">
    <property type="term" value="F:asparagine synthase (glutamine-hydrolyzing) activity"/>
    <property type="evidence" value="ECO:0007669"/>
    <property type="project" value="UniProtKB-EC"/>
</dbReference>
<dbReference type="PIRSF" id="PIRSF001589">
    <property type="entry name" value="Asn_synthetase_glu-h"/>
    <property type="match status" value="1"/>
</dbReference>
<evidence type="ECO:0000313" key="15">
    <source>
        <dbReference type="Proteomes" id="UP000094707"/>
    </source>
</evidence>
<keyword evidence="5 10" id="KW-0061">Asparagine biosynthesis</keyword>
<dbReference type="NCBIfam" id="TIGR01536">
    <property type="entry name" value="asn_synth_AEB"/>
    <property type="match status" value="1"/>
</dbReference>
<dbReference type="PANTHER" id="PTHR11772">
    <property type="entry name" value="ASPARAGINE SYNTHETASE"/>
    <property type="match status" value="1"/>
</dbReference>
<comment type="pathway">
    <text evidence="7">Amino-acid biosynthesis.</text>
</comment>
<organism evidence="14 15">
    <name type="scientific">Methanobacterium congolense</name>
    <dbReference type="NCBI Taxonomy" id="118062"/>
    <lineage>
        <taxon>Archaea</taxon>
        <taxon>Methanobacteriati</taxon>
        <taxon>Methanobacteriota</taxon>
        <taxon>Methanomada group</taxon>
        <taxon>Methanobacteria</taxon>
        <taxon>Methanobacteriales</taxon>
        <taxon>Methanobacteriaceae</taxon>
        <taxon>Methanobacterium</taxon>
    </lineage>
</organism>
<keyword evidence="1 14" id="KW-0436">Ligase</keyword>
<reference evidence="14 15" key="1">
    <citation type="submission" date="2016-08" db="EMBL/GenBank/DDBJ databases">
        <authorList>
            <person name="Seilhamer J.J."/>
        </authorList>
    </citation>
    <scope>NUCLEOTIDE SEQUENCE [LARGE SCALE GENOMIC DNA]</scope>
    <source>
        <strain evidence="14">Buetzberg</strain>
    </source>
</reference>
<dbReference type="Gene3D" id="3.40.50.620">
    <property type="entry name" value="HUPs"/>
    <property type="match status" value="1"/>
</dbReference>
<evidence type="ECO:0000256" key="1">
    <source>
        <dbReference type="ARBA" id="ARBA00022598"/>
    </source>
</evidence>
<dbReference type="InterPro" id="IPR001962">
    <property type="entry name" value="Asn_synthase"/>
</dbReference>
<feature type="active site" description="For GATase activity" evidence="10">
    <location>
        <position position="2"/>
    </location>
</feature>
<dbReference type="GO" id="GO:0006529">
    <property type="term" value="P:asparagine biosynthetic process"/>
    <property type="evidence" value="ECO:0007669"/>
    <property type="project" value="UniProtKB-KW"/>
</dbReference>
<dbReference type="PANTHER" id="PTHR11772:SF2">
    <property type="entry name" value="ASPARAGINE SYNTHETASE [GLUTAMINE-HYDROLYZING]"/>
    <property type="match status" value="1"/>
</dbReference>
<dbReference type="PROSITE" id="PS51278">
    <property type="entry name" value="GATASE_TYPE_2"/>
    <property type="match status" value="1"/>
</dbReference>
<dbReference type="Proteomes" id="UP000094707">
    <property type="component" value="Chromosome I"/>
</dbReference>
<dbReference type="GO" id="GO:0005524">
    <property type="term" value="F:ATP binding"/>
    <property type="evidence" value="ECO:0007669"/>
    <property type="project" value="UniProtKB-KW"/>
</dbReference>
<evidence type="ECO:0000256" key="12">
    <source>
        <dbReference type="SAM" id="MobiDB-lite"/>
    </source>
</evidence>
<protein>
    <recommendedName>
        <fullName evidence="9">Putative asparagine synthetase [glutamine-hydrolyzing]</fullName>
        <ecNumber evidence="9">6.3.5.4</ecNumber>
    </recommendedName>
</protein>
<evidence type="ECO:0000256" key="5">
    <source>
        <dbReference type="ARBA" id="ARBA00022888"/>
    </source>
</evidence>
<gene>
    <name evidence="14" type="ORF">MCBB_1072</name>
</gene>
<keyword evidence="15" id="KW-1185">Reference proteome</keyword>
<comment type="catalytic activity">
    <reaction evidence="8 9">
        <text>L-aspartate + L-glutamine + ATP + H2O = L-asparagine + L-glutamate + AMP + diphosphate + H(+)</text>
        <dbReference type="Rhea" id="RHEA:12228"/>
        <dbReference type="ChEBI" id="CHEBI:15377"/>
        <dbReference type="ChEBI" id="CHEBI:15378"/>
        <dbReference type="ChEBI" id="CHEBI:29985"/>
        <dbReference type="ChEBI" id="CHEBI:29991"/>
        <dbReference type="ChEBI" id="CHEBI:30616"/>
        <dbReference type="ChEBI" id="CHEBI:33019"/>
        <dbReference type="ChEBI" id="CHEBI:58048"/>
        <dbReference type="ChEBI" id="CHEBI:58359"/>
        <dbReference type="ChEBI" id="CHEBI:456215"/>
        <dbReference type="EC" id="6.3.5.4"/>
    </reaction>
</comment>
<dbReference type="KEGG" id="mcub:MCBB_1072"/>
<dbReference type="OrthoDB" id="8692at2157"/>
<dbReference type="InterPro" id="IPR017932">
    <property type="entry name" value="GATase_2_dom"/>
</dbReference>
<dbReference type="EC" id="6.3.5.4" evidence="9"/>
<dbReference type="InterPro" id="IPR014729">
    <property type="entry name" value="Rossmann-like_a/b/a_fold"/>
</dbReference>
<keyword evidence="6 10" id="KW-0315">Glutamine amidotransferase</keyword>
<dbReference type="PATRIC" id="fig|129848.4.peg.1080"/>
<dbReference type="InterPro" id="IPR006426">
    <property type="entry name" value="Asn_synth_AEB"/>
</dbReference>
<dbReference type="SUPFAM" id="SSF52402">
    <property type="entry name" value="Adenine nucleotide alpha hydrolases-like"/>
    <property type="match status" value="1"/>
</dbReference>
<keyword evidence="4 9" id="KW-0067">ATP-binding</keyword>
<dbReference type="CDD" id="cd01991">
    <property type="entry name" value="Asn_synthase_B_C"/>
    <property type="match status" value="1"/>
</dbReference>
<feature type="domain" description="Glutamine amidotransferase type-2" evidence="13">
    <location>
        <begin position="2"/>
        <end position="201"/>
    </location>
</feature>
<evidence type="ECO:0000256" key="8">
    <source>
        <dbReference type="ARBA" id="ARBA00048741"/>
    </source>
</evidence>
<feature type="region of interest" description="Disordered" evidence="12">
    <location>
        <begin position="219"/>
        <end position="239"/>
    </location>
</feature>
<dbReference type="Gene3D" id="3.60.20.10">
    <property type="entry name" value="Glutamine Phosphoribosylpyrophosphate, subunit 1, domain 1"/>
    <property type="match status" value="1"/>
</dbReference>
<evidence type="ECO:0000256" key="10">
    <source>
        <dbReference type="PIRSR" id="PIRSR001589-1"/>
    </source>
</evidence>
<evidence type="ECO:0000256" key="7">
    <source>
        <dbReference type="ARBA" id="ARBA00029440"/>
    </source>
</evidence>
<evidence type="ECO:0000256" key="6">
    <source>
        <dbReference type="ARBA" id="ARBA00022962"/>
    </source>
</evidence>
<dbReference type="STRING" id="118062.MCBB_1072"/>
<dbReference type="InterPro" id="IPR050795">
    <property type="entry name" value="Asn_Synthetase"/>
</dbReference>
<evidence type="ECO:0000313" key="14">
    <source>
        <dbReference type="EMBL" id="SCG85631.1"/>
    </source>
</evidence>
<dbReference type="AlphaFoldDB" id="A0A1D3L1X4"/>
<sequence>MCAIVGLNGNFKGQSLKVMLQSLKHRGPDGSGVFVNGNIIKGNLNSLKIPDGSFALGHNLLSIVGSEVVQPLETDGFILVCNGEIYNYKNLKKDWDGEFTTDSDCEVILHLVKKFYNTKIENPLLEAVKKTIEHLDGDYAFAVYDGRDCVVVRDPLGVKPLYYGQNSEVSAFASERKALWKIGIERVETLAPDEILLNGKPVEIGSRINLDPNRIESSLNSQEIKSNPSSKSSEPLREELKKEELRTRLKCALIKSVEKRIEGLSRVGIIFSGGVDSTILAKICKDMGVETELYTVGNKNSQDVKFAKKAAAHMSLSLHIKTVDETLVRGYTELVLNAIEEFNIMKLGVGMPSYLTSEMAHASGLKVMLSGQGADELFGGYNRYLQFYHEKGEKAQEDLKNDVLNLYHVNLQRDDSVTMKNSVELRVPFLDIEVVDLAMQIPMKYKIDGKDDKLRKSILREVAADIGVMDDIVKRPKKAAQYGSGIHKILVKKVLNDETYKNKLERSLGSTPTDLI</sequence>
<keyword evidence="2 10" id="KW-0028">Amino-acid biosynthesis</keyword>
<dbReference type="Pfam" id="PF00733">
    <property type="entry name" value="Asn_synthase"/>
    <property type="match status" value="2"/>
</dbReference>
<keyword evidence="3 9" id="KW-0547">Nucleotide-binding</keyword>
<feature type="binding site" evidence="11">
    <location>
        <begin position="370"/>
        <end position="371"/>
    </location>
    <ligand>
        <name>ATP</name>
        <dbReference type="ChEBI" id="CHEBI:30616"/>
    </ligand>
</feature>
<accession>A0A1D3L1X4</accession>
<dbReference type="GO" id="GO:0005829">
    <property type="term" value="C:cytosol"/>
    <property type="evidence" value="ECO:0007669"/>
    <property type="project" value="TreeGrafter"/>
</dbReference>